<reference evidence="2" key="1">
    <citation type="submission" date="2020-06" db="EMBL/GenBank/DDBJ databases">
        <authorList>
            <person name="Li T."/>
            <person name="Hu X."/>
            <person name="Zhang T."/>
            <person name="Song X."/>
            <person name="Zhang H."/>
            <person name="Dai N."/>
            <person name="Sheng W."/>
            <person name="Hou X."/>
            <person name="Wei L."/>
        </authorList>
    </citation>
    <scope>NUCLEOTIDE SEQUENCE</scope>
    <source>
        <strain evidence="2">3651</strain>
        <tissue evidence="2">Leaf</tissue>
    </source>
</reference>
<evidence type="ECO:0000313" key="3">
    <source>
        <dbReference type="Proteomes" id="UP001293254"/>
    </source>
</evidence>
<feature type="compositionally biased region" description="Polar residues" evidence="1">
    <location>
        <begin position="8"/>
        <end position="28"/>
    </location>
</feature>
<protein>
    <recommendedName>
        <fullName evidence="4">Retrotransposon gag domain-containing protein</fullName>
    </recommendedName>
</protein>
<evidence type="ECO:0000256" key="1">
    <source>
        <dbReference type="SAM" id="MobiDB-lite"/>
    </source>
</evidence>
<evidence type="ECO:0008006" key="4">
    <source>
        <dbReference type="Google" id="ProtNLM"/>
    </source>
</evidence>
<dbReference type="Proteomes" id="UP001293254">
    <property type="component" value="Unassembled WGS sequence"/>
</dbReference>
<evidence type="ECO:0000313" key="2">
    <source>
        <dbReference type="EMBL" id="KAK4441324.1"/>
    </source>
</evidence>
<dbReference type="AlphaFoldDB" id="A0AAE1Z3V9"/>
<accession>A0AAE1Z3V9</accession>
<sequence length="196" mass="22184">MAHGEKSLSPQHHAQSFQNDSSTLGSQVQGRSIPKIEFPGFDCEEPISWIRKLICYFHIVHTIPEDQKVPLASVHLDGNAELWYQGLTENRGILTWPQFMQAVYERFDGIDPGMILGEFTKLQQNSDMDIRGPVLAARPTKLHQALMLAKHQHDTVEGILKRANNTSKSWQNNKTFTSLKPNLSYTPSKPTYSSPK</sequence>
<dbReference type="EMBL" id="JACGWO010000001">
    <property type="protein sequence ID" value="KAK4441324.1"/>
    <property type="molecule type" value="Genomic_DNA"/>
</dbReference>
<name>A0AAE1Z3V9_9LAMI</name>
<feature type="region of interest" description="Disordered" evidence="1">
    <location>
        <begin position="1"/>
        <end position="28"/>
    </location>
</feature>
<reference evidence="2" key="2">
    <citation type="journal article" date="2024" name="Plant">
        <title>Genomic evolution and insights into agronomic trait innovations of Sesamum species.</title>
        <authorList>
            <person name="Miao H."/>
            <person name="Wang L."/>
            <person name="Qu L."/>
            <person name="Liu H."/>
            <person name="Sun Y."/>
            <person name="Le M."/>
            <person name="Wang Q."/>
            <person name="Wei S."/>
            <person name="Zheng Y."/>
            <person name="Lin W."/>
            <person name="Duan Y."/>
            <person name="Cao H."/>
            <person name="Xiong S."/>
            <person name="Wang X."/>
            <person name="Wei L."/>
            <person name="Li C."/>
            <person name="Ma Q."/>
            <person name="Ju M."/>
            <person name="Zhao R."/>
            <person name="Li G."/>
            <person name="Mu C."/>
            <person name="Tian Q."/>
            <person name="Mei H."/>
            <person name="Zhang T."/>
            <person name="Gao T."/>
            <person name="Zhang H."/>
        </authorList>
    </citation>
    <scope>NUCLEOTIDE SEQUENCE</scope>
    <source>
        <strain evidence="2">3651</strain>
    </source>
</reference>
<gene>
    <name evidence="2" type="ORF">Salat_0467300</name>
</gene>
<organism evidence="2 3">
    <name type="scientific">Sesamum alatum</name>
    <dbReference type="NCBI Taxonomy" id="300844"/>
    <lineage>
        <taxon>Eukaryota</taxon>
        <taxon>Viridiplantae</taxon>
        <taxon>Streptophyta</taxon>
        <taxon>Embryophyta</taxon>
        <taxon>Tracheophyta</taxon>
        <taxon>Spermatophyta</taxon>
        <taxon>Magnoliopsida</taxon>
        <taxon>eudicotyledons</taxon>
        <taxon>Gunneridae</taxon>
        <taxon>Pentapetalae</taxon>
        <taxon>asterids</taxon>
        <taxon>lamiids</taxon>
        <taxon>Lamiales</taxon>
        <taxon>Pedaliaceae</taxon>
        <taxon>Sesamum</taxon>
    </lineage>
</organism>
<comment type="caution">
    <text evidence="2">The sequence shown here is derived from an EMBL/GenBank/DDBJ whole genome shotgun (WGS) entry which is preliminary data.</text>
</comment>
<keyword evidence="3" id="KW-1185">Reference proteome</keyword>
<proteinExistence type="predicted"/>